<dbReference type="PANTHER" id="PTHR30469:SF16">
    <property type="entry name" value="HAE1 FAMILY EFFLUX PUMP MFP COMPONENT"/>
    <property type="match status" value="1"/>
</dbReference>
<dbReference type="EMBL" id="JACSQJ010000006">
    <property type="protein sequence ID" value="MBD7988548.1"/>
    <property type="molecule type" value="Genomic_DNA"/>
</dbReference>
<feature type="chain" id="PRO_5045637601" evidence="3">
    <location>
        <begin position="29"/>
        <end position="369"/>
    </location>
</feature>
<dbReference type="InterPro" id="IPR058625">
    <property type="entry name" value="MdtA-like_BSH"/>
</dbReference>
<dbReference type="Pfam" id="PF25954">
    <property type="entry name" value="Beta-barrel_RND_2"/>
    <property type="match status" value="1"/>
</dbReference>
<protein>
    <submittedName>
        <fullName evidence="7">Efflux RND transporter periplasmic adaptor subunit</fullName>
    </submittedName>
</protein>
<dbReference type="Pfam" id="PF25917">
    <property type="entry name" value="BSH_RND"/>
    <property type="match status" value="1"/>
</dbReference>
<dbReference type="RefSeq" id="WP_191729741.1">
    <property type="nucleotide sequence ID" value="NZ_JACSQJ010000006.1"/>
</dbReference>
<feature type="region of interest" description="Disordered" evidence="2">
    <location>
        <begin position="340"/>
        <end position="369"/>
    </location>
</feature>
<keyword evidence="8" id="KW-1185">Reference proteome</keyword>
<dbReference type="InterPro" id="IPR058637">
    <property type="entry name" value="YknX-like_C"/>
</dbReference>
<keyword evidence="3" id="KW-0732">Signal</keyword>
<dbReference type="SUPFAM" id="SSF111369">
    <property type="entry name" value="HlyD-like secretion proteins"/>
    <property type="match status" value="1"/>
</dbReference>
<comment type="similarity">
    <text evidence="1">Belongs to the membrane fusion protein (MFP) (TC 8.A.1) family.</text>
</comment>
<dbReference type="Gene3D" id="2.40.30.170">
    <property type="match status" value="1"/>
</dbReference>
<feature type="domain" description="CusB-like beta-barrel" evidence="5">
    <location>
        <begin position="200"/>
        <end position="276"/>
    </location>
</feature>
<name>A0ABR8UKJ2_9GAMM</name>
<gene>
    <name evidence="7" type="ORF">H9645_10980</name>
</gene>
<feature type="domain" description="YknX-like C-terminal permuted SH3-like" evidence="6">
    <location>
        <begin position="281"/>
        <end position="346"/>
    </location>
</feature>
<sequence>MPHAVPTPRFARKACCAVLLTLALAACSAGEGGPGGGGAPAAVVTTTTVAMRPFNDRIRALGTVQARESVEVTAKVSEVVERVHFESGDVVAAGAPLVTLSGQQQQAALAAARATADEADRMLKRQQELAAQQLIASATLDTQRATRDSALAQVRQIQANLADRTIRAPFGGVLGVRQVSPGALITPGTVIATLDDLSSVYVDFPVPEAQLANVAVGQRITGTSTAWRGRGFEGVVSNVGSRVDPASRAFSVRADFANPERLLRPGMLLEVELERAERQALLVPEIAVVQVGRDTFVYRVRPDDTVEQVTVAIGSRVAGQAEVTAGLAEGDRIVVDGTGKLRPGGSIVEAGSSGADDDSGETTDEASGG</sequence>
<dbReference type="Pfam" id="PF25989">
    <property type="entry name" value="YknX_C"/>
    <property type="match status" value="1"/>
</dbReference>
<dbReference type="Gene3D" id="2.40.50.100">
    <property type="match status" value="1"/>
</dbReference>
<proteinExistence type="inferred from homology"/>
<accession>A0ABR8UKJ2</accession>
<evidence type="ECO:0000259" key="4">
    <source>
        <dbReference type="Pfam" id="PF25917"/>
    </source>
</evidence>
<dbReference type="NCBIfam" id="TIGR01730">
    <property type="entry name" value="RND_mfp"/>
    <property type="match status" value="1"/>
</dbReference>
<evidence type="ECO:0000313" key="8">
    <source>
        <dbReference type="Proteomes" id="UP000647183"/>
    </source>
</evidence>
<evidence type="ECO:0000256" key="2">
    <source>
        <dbReference type="SAM" id="MobiDB-lite"/>
    </source>
</evidence>
<feature type="signal peptide" evidence="3">
    <location>
        <begin position="1"/>
        <end position="28"/>
    </location>
</feature>
<reference evidence="7 8" key="1">
    <citation type="submission" date="2020-08" db="EMBL/GenBank/DDBJ databases">
        <title>A Genomic Blueprint of the Chicken Gut Microbiome.</title>
        <authorList>
            <person name="Gilroy R."/>
            <person name="Ravi A."/>
            <person name="Getino M."/>
            <person name="Pursley I."/>
            <person name="Horton D.L."/>
            <person name="Alikhan N.-F."/>
            <person name="Baker D."/>
            <person name="Gharbi K."/>
            <person name="Hall N."/>
            <person name="Watson M."/>
            <person name="Adriaenssens E.M."/>
            <person name="Foster-Nyarko E."/>
            <person name="Jarju S."/>
            <person name="Secka A."/>
            <person name="Antonio M."/>
            <person name="Oren A."/>
            <person name="Chaudhuri R."/>
            <person name="La Ragione R.M."/>
            <person name="Hildebrand F."/>
            <person name="Pallen M.J."/>
        </authorList>
    </citation>
    <scope>NUCLEOTIDE SEQUENCE [LARGE SCALE GENOMIC DNA]</scope>
    <source>
        <strain evidence="7 8">Sa2BVA3</strain>
    </source>
</reference>
<comment type="caution">
    <text evidence="7">The sequence shown here is derived from an EMBL/GenBank/DDBJ whole genome shotgun (WGS) entry which is preliminary data.</text>
</comment>
<evidence type="ECO:0000259" key="6">
    <source>
        <dbReference type="Pfam" id="PF25989"/>
    </source>
</evidence>
<dbReference type="PANTHER" id="PTHR30469">
    <property type="entry name" value="MULTIDRUG RESISTANCE PROTEIN MDTA"/>
    <property type="match status" value="1"/>
</dbReference>
<feature type="domain" description="Multidrug resistance protein MdtA-like barrel-sandwich hybrid" evidence="4">
    <location>
        <begin position="69"/>
        <end position="189"/>
    </location>
</feature>
<dbReference type="Gene3D" id="1.10.287.470">
    <property type="entry name" value="Helix hairpin bin"/>
    <property type="match status" value="1"/>
</dbReference>
<dbReference type="InterPro" id="IPR006143">
    <property type="entry name" value="RND_pump_MFP"/>
</dbReference>
<evidence type="ECO:0000256" key="1">
    <source>
        <dbReference type="ARBA" id="ARBA00009477"/>
    </source>
</evidence>
<organism evidence="7 8">
    <name type="scientific">Luteimonas colneyensis</name>
    <dbReference type="NCBI Taxonomy" id="2762230"/>
    <lineage>
        <taxon>Bacteria</taxon>
        <taxon>Pseudomonadati</taxon>
        <taxon>Pseudomonadota</taxon>
        <taxon>Gammaproteobacteria</taxon>
        <taxon>Lysobacterales</taxon>
        <taxon>Lysobacteraceae</taxon>
        <taxon>Luteimonas</taxon>
    </lineage>
</organism>
<evidence type="ECO:0000256" key="3">
    <source>
        <dbReference type="SAM" id="SignalP"/>
    </source>
</evidence>
<dbReference type="Proteomes" id="UP000647183">
    <property type="component" value="Unassembled WGS sequence"/>
</dbReference>
<evidence type="ECO:0000259" key="5">
    <source>
        <dbReference type="Pfam" id="PF25954"/>
    </source>
</evidence>
<dbReference type="InterPro" id="IPR058792">
    <property type="entry name" value="Beta-barrel_RND_2"/>
</dbReference>
<dbReference type="Gene3D" id="2.40.420.20">
    <property type="match status" value="1"/>
</dbReference>
<evidence type="ECO:0000313" key="7">
    <source>
        <dbReference type="EMBL" id="MBD7988548.1"/>
    </source>
</evidence>
<feature type="compositionally biased region" description="Acidic residues" evidence="2">
    <location>
        <begin position="355"/>
        <end position="369"/>
    </location>
</feature>